<dbReference type="Gramene" id="mRNA:HanXRQr2_Chr11g0515631">
    <property type="protein sequence ID" value="CDS:HanXRQr2_Chr11g0515631.1"/>
    <property type="gene ID" value="HanXRQr2_Chr11g0515631"/>
</dbReference>
<reference evidence="1" key="2">
    <citation type="submission" date="2020-06" db="EMBL/GenBank/DDBJ databases">
        <title>Helianthus annuus Genome sequencing and assembly Release 2.</title>
        <authorList>
            <person name="Gouzy J."/>
            <person name="Langlade N."/>
            <person name="Munos S."/>
        </authorList>
    </citation>
    <scope>NUCLEOTIDE SEQUENCE</scope>
    <source>
        <tissue evidence="1">Leaves</tissue>
    </source>
</reference>
<accession>A0A9K3N208</accession>
<sequence>MDRIMWRIRVTLPPSTPPPHLPLISNMKNESDIKEFDGFEFRLEDPALMLPADELFSDSKLFRFNFRLNGLK</sequence>
<gene>
    <name evidence="1" type="ORF">HanXRQr2_Chr11g0515631</name>
</gene>
<dbReference type="Proteomes" id="UP000215914">
    <property type="component" value="Unassembled WGS sequence"/>
</dbReference>
<dbReference type="AlphaFoldDB" id="A0A9K3N208"/>
<name>A0A9K3N208_HELAN</name>
<keyword evidence="2" id="KW-1185">Reference proteome</keyword>
<protein>
    <submittedName>
        <fullName evidence="1">Uncharacterized protein</fullName>
    </submittedName>
</protein>
<dbReference type="EMBL" id="MNCJ02000326">
    <property type="protein sequence ID" value="KAF5784101.1"/>
    <property type="molecule type" value="Genomic_DNA"/>
</dbReference>
<organism evidence="1 2">
    <name type="scientific">Helianthus annuus</name>
    <name type="common">Common sunflower</name>
    <dbReference type="NCBI Taxonomy" id="4232"/>
    <lineage>
        <taxon>Eukaryota</taxon>
        <taxon>Viridiplantae</taxon>
        <taxon>Streptophyta</taxon>
        <taxon>Embryophyta</taxon>
        <taxon>Tracheophyta</taxon>
        <taxon>Spermatophyta</taxon>
        <taxon>Magnoliopsida</taxon>
        <taxon>eudicotyledons</taxon>
        <taxon>Gunneridae</taxon>
        <taxon>Pentapetalae</taxon>
        <taxon>asterids</taxon>
        <taxon>campanulids</taxon>
        <taxon>Asterales</taxon>
        <taxon>Asteraceae</taxon>
        <taxon>Asteroideae</taxon>
        <taxon>Heliantheae alliance</taxon>
        <taxon>Heliantheae</taxon>
        <taxon>Helianthus</taxon>
    </lineage>
</organism>
<evidence type="ECO:0000313" key="2">
    <source>
        <dbReference type="Proteomes" id="UP000215914"/>
    </source>
</evidence>
<comment type="caution">
    <text evidence="1">The sequence shown here is derived from an EMBL/GenBank/DDBJ whole genome shotgun (WGS) entry which is preliminary data.</text>
</comment>
<proteinExistence type="predicted"/>
<reference evidence="1" key="1">
    <citation type="journal article" date="2017" name="Nature">
        <title>The sunflower genome provides insights into oil metabolism, flowering and Asterid evolution.</title>
        <authorList>
            <person name="Badouin H."/>
            <person name="Gouzy J."/>
            <person name="Grassa C.J."/>
            <person name="Murat F."/>
            <person name="Staton S.E."/>
            <person name="Cottret L."/>
            <person name="Lelandais-Briere C."/>
            <person name="Owens G.L."/>
            <person name="Carrere S."/>
            <person name="Mayjonade B."/>
            <person name="Legrand L."/>
            <person name="Gill N."/>
            <person name="Kane N.C."/>
            <person name="Bowers J.E."/>
            <person name="Hubner S."/>
            <person name="Bellec A."/>
            <person name="Berard A."/>
            <person name="Berges H."/>
            <person name="Blanchet N."/>
            <person name="Boniface M.C."/>
            <person name="Brunel D."/>
            <person name="Catrice O."/>
            <person name="Chaidir N."/>
            <person name="Claudel C."/>
            <person name="Donnadieu C."/>
            <person name="Faraut T."/>
            <person name="Fievet G."/>
            <person name="Helmstetter N."/>
            <person name="King M."/>
            <person name="Knapp S.J."/>
            <person name="Lai Z."/>
            <person name="Le Paslier M.C."/>
            <person name="Lippi Y."/>
            <person name="Lorenzon L."/>
            <person name="Mandel J.R."/>
            <person name="Marage G."/>
            <person name="Marchand G."/>
            <person name="Marquand E."/>
            <person name="Bret-Mestries E."/>
            <person name="Morien E."/>
            <person name="Nambeesan S."/>
            <person name="Nguyen T."/>
            <person name="Pegot-Espagnet P."/>
            <person name="Pouilly N."/>
            <person name="Raftis F."/>
            <person name="Sallet E."/>
            <person name="Schiex T."/>
            <person name="Thomas J."/>
            <person name="Vandecasteele C."/>
            <person name="Vares D."/>
            <person name="Vear F."/>
            <person name="Vautrin S."/>
            <person name="Crespi M."/>
            <person name="Mangin B."/>
            <person name="Burke J.M."/>
            <person name="Salse J."/>
            <person name="Munos S."/>
            <person name="Vincourt P."/>
            <person name="Rieseberg L.H."/>
            <person name="Langlade N.B."/>
        </authorList>
    </citation>
    <scope>NUCLEOTIDE SEQUENCE</scope>
    <source>
        <tissue evidence="1">Leaves</tissue>
    </source>
</reference>
<evidence type="ECO:0000313" key="1">
    <source>
        <dbReference type="EMBL" id="KAF5784101.1"/>
    </source>
</evidence>